<feature type="region of interest" description="Disordered" evidence="3">
    <location>
        <begin position="298"/>
        <end position="362"/>
    </location>
</feature>
<sequence length="427" mass="47719">MSWRGFKKAVERLPSQVMTKVGRVEATVDPEFQRLVAHFTQLEGAALKLNADSIRYRDSVISMLTTQAGFGNSLVELYNPINASLDPDAPPSTTRRPTTPKDKIQTAEVYRDFSEELREIVLPEVDMIDSRVVSPTGELIDMNKHIRKLIIKCDHKKLDYDRHRDSVKKLRAKNSRTLDDEKKIFKLEANLQQASNDYFGVTDLVKRELPIYLQLNAELVKPCFHAFYFLQSTIYSLLYRHLHDLVNSGAVDMSSGVIAGYEARKGPSDALSEEMTNFIKTKILATSSLSSGLAQSKYGRQSSSYPTSPSSANSSEHPPPYYSIPYDSGHSEGSYSHGGYQDNSNPYGGSSTMQASSRAIPSQPTAPPMVGYVIALYDFEAQAEGDLSFKKDDKIEVLDRTDSQNDWWQGRLRGTVGLFPGNYVADL</sequence>
<dbReference type="Pfam" id="PF03114">
    <property type="entry name" value="BAR"/>
    <property type="match status" value="1"/>
</dbReference>
<dbReference type="Gene3D" id="1.20.1270.60">
    <property type="entry name" value="Arfaptin homology (AH) domain/BAR domain"/>
    <property type="match status" value="1"/>
</dbReference>
<dbReference type="InterPro" id="IPR027267">
    <property type="entry name" value="AH/BAR_dom_sf"/>
</dbReference>
<evidence type="ECO:0000256" key="3">
    <source>
        <dbReference type="SAM" id="MobiDB-lite"/>
    </source>
</evidence>
<dbReference type="SUPFAM" id="SSF103657">
    <property type="entry name" value="BAR/IMD domain-like"/>
    <property type="match status" value="1"/>
</dbReference>
<feature type="domain" description="BAR" evidence="5">
    <location>
        <begin position="17"/>
        <end position="255"/>
    </location>
</feature>
<keyword evidence="7" id="KW-1185">Reference proteome</keyword>
<name>A0ABR2W2M5_9FUNG</name>
<dbReference type="InterPro" id="IPR036028">
    <property type="entry name" value="SH3-like_dom_sf"/>
</dbReference>
<dbReference type="SMART" id="SM00326">
    <property type="entry name" value="SH3"/>
    <property type="match status" value="1"/>
</dbReference>
<organism evidence="6 7">
    <name type="scientific">Basidiobolus ranarum</name>
    <dbReference type="NCBI Taxonomy" id="34480"/>
    <lineage>
        <taxon>Eukaryota</taxon>
        <taxon>Fungi</taxon>
        <taxon>Fungi incertae sedis</taxon>
        <taxon>Zoopagomycota</taxon>
        <taxon>Entomophthoromycotina</taxon>
        <taxon>Basidiobolomycetes</taxon>
        <taxon>Basidiobolales</taxon>
        <taxon>Basidiobolaceae</taxon>
        <taxon>Basidiobolus</taxon>
    </lineage>
</organism>
<gene>
    <name evidence="6" type="primary">hob1</name>
    <name evidence="6" type="ORF">K7432_005753</name>
</gene>
<evidence type="ECO:0000313" key="7">
    <source>
        <dbReference type="Proteomes" id="UP001479436"/>
    </source>
</evidence>
<dbReference type="SMART" id="SM00721">
    <property type="entry name" value="BAR"/>
    <property type="match status" value="1"/>
</dbReference>
<dbReference type="InterPro" id="IPR004148">
    <property type="entry name" value="BAR_dom"/>
</dbReference>
<dbReference type="PRINTS" id="PR00452">
    <property type="entry name" value="SH3DOMAIN"/>
</dbReference>
<evidence type="ECO:0000256" key="1">
    <source>
        <dbReference type="ARBA" id="ARBA00022443"/>
    </source>
</evidence>
<feature type="compositionally biased region" description="Polar residues" evidence="3">
    <location>
        <begin position="341"/>
        <end position="362"/>
    </location>
</feature>
<evidence type="ECO:0000313" key="6">
    <source>
        <dbReference type="EMBL" id="KAK9718092.1"/>
    </source>
</evidence>
<evidence type="ECO:0000259" key="5">
    <source>
        <dbReference type="PROSITE" id="PS51021"/>
    </source>
</evidence>
<dbReference type="PANTHER" id="PTHR47174">
    <property type="entry name" value="BRIDGING INTEGRATOR 3"/>
    <property type="match status" value="1"/>
</dbReference>
<accession>A0ABR2W2M5</accession>
<comment type="caution">
    <text evidence="6">The sequence shown here is derived from an EMBL/GenBank/DDBJ whole genome shotgun (WGS) entry which is preliminary data.</text>
</comment>
<feature type="compositionally biased region" description="Low complexity" evidence="3">
    <location>
        <begin position="331"/>
        <end position="340"/>
    </location>
</feature>
<keyword evidence="1 2" id="KW-0728">SH3 domain</keyword>
<dbReference type="InterPro" id="IPR046982">
    <property type="entry name" value="BIN3/RVS161-like"/>
</dbReference>
<proteinExistence type="predicted"/>
<reference evidence="6 7" key="1">
    <citation type="submission" date="2023-04" db="EMBL/GenBank/DDBJ databases">
        <title>Genome of Basidiobolus ranarum AG-B5.</title>
        <authorList>
            <person name="Stajich J.E."/>
            <person name="Carter-House D."/>
            <person name="Gryganskyi A."/>
        </authorList>
    </citation>
    <scope>NUCLEOTIDE SEQUENCE [LARGE SCALE GENOMIC DNA]</scope>
    <source>
        <strain evidence="6 7">AG-B5</strain>
    </source>
</reference>
<dbReference type="PROSITE" id="PS50002">
    <property type="entry name" value="SH3"/>
    <property type="match status" value="1"/>
</dbReference>
<evidence type="ECO:0000259" key="4">
    <source>
        <dbReference type="PROSITE" id="PS50002"/>
    </source>
</evidence>
<dbReference type="PROSITE" id="PS51021">
    <property type="entry name" value="BAR"/>
    <property type="match status" value="1"/>
</dbReference>
<dbReference type="PANTHER" id="PTHR47174:SF1">
    <property type="entry name" value="REDUCED VIABILITY UPON STARVATION PROTEIN 167"/>
    <property type="match status" value="1"/>
</dbReference>
<dbReference type="InterPro" id="IPR001452">
    <property type="entry name" value="SH3_domain"/>
</dbReference>
<dbReference type="Gene3D" id="2.30.30.40">
    <property type="entry name" value="SH3 Domains"/>
    <property type="match status" value="1"/>
</dbReference>
<dbReference type="Pfam" id="PF00018">
    <property type="entry name" value="SH3_1"/>
    <property type="match status" value="1"/>
</dbReference>
<dbReference type="Proteomes" id="UP001479436">
    <property type="component" value="Unassembled WGS sequence"/>
</dbReference>
<dbReference type="SUPFAM" id="SSF50044">
    <property type="entry name" value="SH3-domain"/>
    <property type="match status" value="1"/>
</dbReference>
<protein>
    <submittedName>
        <fullName evidence="6">BAR adaptor protein Hob1</fullName>
    </submittedName>
</protein>
<feature type="compositionally biased region" description="Low complexity" evidence="3">
    <location>
        <begin position="302"/>
        <end position="316"/>
    </location>
</feature>
<evidence type="ECO:0000256" key="2">
    <source>
        <dbReference type="PROSITE-ProRule" id="PRU00192"/>
    </source>
</evidence>
<dbReference type="EMBL" id="JASJQH010007111">
    <property type="protein sequence ID" value="KAK9718092.1"/>
    <property type="molecule type" value="Genomic_DNA"/>
</dbReference>
<dbReference type="CDD" id="cd07599">
    <property type="entry name" value="BAR_Rvs167p"/>
    <property type="match status" value="1"/>
</dbReference>
<feature type="domain" description="SH3" evidence="4">
    <location>
        <begin position="368"/>
        <end position="427"/>
    </location>
</feature>